<protein>
    <submittedName>
        <fullName evidence="1">Uncharacterized protein</fullName>
    </submittedName>
</protein>
<gene>
    <name evidence="1" type="ORF">L249_8765</name>
</gene>
<name>A0A367L655_9HYPO</name>
<proteinExistence type="predicted"/>
<organism evidence="1 2">
    <name type="scientific">Ophiocordyceps polyrhachis-furcata BCC 54312</name>
    <dbReference type="NCBI Taxonomy" id="1330021"/>
    <lineage>
        <taxon>Eukaryota</taxon>
        <taxon>Fungi</taxon>
        <taxon>Dikarya</taxon>
        <taxon>Ascomycota</taxon>
        <taxon>Pezizomycotina</taxon>
        <taxon>Sordariomycetes</taxon>
        <taxon>Hypocreomycetidae</taxon>
        <taxon>Hypocreales</taxon>
        <taxon>Ophiocordycipitaceae</taxon>
        <taxon>Ophiocordyceps</taxon>
    </lineage>
</organism>
<dbReference type="AlphaFoldDB" id="A0A367L655"/>
<dbReference type="Proteomes" id="UP000253664">
    <property type="component" value="Unassembled WGS sequence"/>
</dbReference>
<comment type="caution">
    <text evidence="1">The sequence shown here is derived from an EMBL/GenBank/DDBJ whole genome shotgun (WGS) entry which is preliminary data.</text>
</comment>
<keyword evidence="2" id="KW-1185">Reference proteome</keyword>
<reference evidence="1 2" key="1">
    <citation type="journal article" date="2015" name="BMC Genomics">
        <title>Insights from the genome of Ophiocordyceps polyrhachis-furcata to pathogenicity and host specificity in insect fungi.</title>
        <authorList>
            <person name="Wichadakul D."/>
            <person name="Kobmoo N."/>
            <person name="Ingsriswang S."/>
            <person name="Tangphatsornruang S."/>
            <person name="Chantasingh D."/>
            <person name="Luangsa-ard J.J."/>
            <person name="Eurwilaichitr L."/>
        </authorList>
    </citation>
    <scope>NUCLEOTIDE SEQUENCE [LARGE SCALE GENOMIC DNA]</scope>
    <source>
        <strain evidence="1 2">BCC 54312</strain>
    </source>
</reference>
<sequence>MHAYQGCLGGSGPLSGPLTSVTLPAPFSMFLPGQGPENPLSLGPSLFERHRIGVQSCPKGIVYDDYRNWLSRCDVESRRERQGAETRFEECY</sequence>
<dbReference type="EMBL" id="LKCN02000013">
    <property type="protein sequence ID" value="RCI09904.1"/>
    <property type="molecule type" value="Genomic_DNA"/>
</dbReference>
<accession>A0A367L655</accession>
<evidence type="ECO:0000313" key="1">
    <source>
        <dbReference type="EMBL" id="RCI09904.1"/>
    </source>
</evidence>
<evidence type="ECO:0000313" key="2">
    <source>
        <dbReference type="Proteomes" id="UP000253664"/>
    </source>
</evidence>